<feature type="region of interest" description="Disordered" evidence="5">
    <location>
        <begin position="27"/>
        <end position="65"/>
    </location>
</feature>
<dbReference type="PIRSF" id="PIRSF002741">
    <property type="entry name" value="MppA"/>
    <property type="match status" value="1"/>
</dbReference>
<dbReference type="InterPro" id="IPR050034">
    <property type="entry name" value="Opp4A"/>
</dbReference>
<evidence type="ECO:0000256" key="5">
    <source>
        <dbReference type="SAM" id="MobiDB-lite"/>
    </source>
</evidence>
<gene>
    <name evidence="8" type="primary">opp4A</name>
    <name evidence="8" type="ORF">ACFQ3N_00890</name>
</gene>
<dbReference type="EMBL" id="JBHTKJ010000001">
    <property type="protein sequence ID" value="MFD1036983.1"/>
    <property type="molecule type" value="Genomic_DNA"/>
</dbReference>
<sequence>MRKISFSKLLFALMLVLMLALVACSDDTSSEEPDDSGDTEEEGTEEEGTEEDEEEEEAEDDGLYSIDDFDKIKNNEGEAIDGGSLTFGLVSDTVFEGTLNWNFYGGDPDAQILNWFDEGMLTWDESFVYTNDGAATYEVSEDGKTFTFSIRDDVNWHDGEPVTAEDWEFAHEVIGHPDYDGDRYDGTLQNVEGMVEYHDGEADSISGIEVVDEKTLKITYLQSTPSLVTGGIWSYPLAKHIFGDIPVADMSSSPEVRENPIGFGPFKVESIVPGESVTMSKNEDYWRGEPNLDEVIVKVVDPTVVVNELETGGVDTVSSFPVDQYPDNADMSNVEFLGDVDRAYTYIGFKLGTWDADNGVVAPNPDAKMGDVNLRKAMWHAVDNNAVGEEFYNGLRWAGTTLIPPSHPEFHDDSNPGLEYDPDAAKALLDEAGYVDTDGDGLREDPDGEELVINFASMSGGDTAEPLARYYIQSWEAVGLNVELIDGRLLEFNTFYERVGNGGNDDPEVDIYQGAWGVGIDVDPSGLYGREAMFNFSRYESEENTELLAKGISEEAFDVEYRQEVYNEWQQLMVEEVPVFPTLYRSMVVPVNNRVHNYYIGDGTGMYRYDIAVTAEEAPAAE</sequence>
<evidence type="ECO:0000313" key="8">
    <source>
        <dbReference type="EMBL" id="MFD1036983.1"/>
    </source>
</evidence>
<accession>A0ABW3LF16</accession>
<dbReference type="SUPFAM" id="SSF53850">
    <property type="entry name" value="Periplasmic binding protein-like II"/>
    <property type="match status" value="1"/>
</dbReference>
<name>A0ABW3LF16_9BACI</name>
<organism evidence="8 9">
    <name type="scientific">Virgibacillus byunsanensis</name>
    <dbReference type="NCBI Taxonomy" id="570945"/>
    <lineage>
        <taxon>Bacteria</taxon>
        <taxon>Bacillati</taxon>
        <taxon>Bacillota</taxon>
        <taxon>Bacilli</taxon>
        <taxon>Bacillales</taxon>
        <taxon>Bacillaceae</taxon>
        <taxon>Virgibacillus</taxon>
    </lineage>
</organism>
<dbReference type="NCBIfam" id="NF045467">
    <property type="entry name" value="Opp4A"/>
    <property type="match status" value="1"/>
</dbReference>
<evidence type="ECO:0000256" key="1">
    <source>
        <dbReference type="ARBA" id="ARBA00004193"/>
    </source>
</evidence>
<comment type="caution">
    <text evidence="8">The sequence shown here is derived from an EMBL/GenBank/DDBJ whole genome shotgun (WGS) entry which is preliminary data.</text>
</comment>
<dbReference type="PROSITE" id="PS01040">
    <property type="entry name" value="SBP_BACTERIAL_5"/>
    <property type="match status" value="1"/>
</dbReference>
<dbReference type="InterPro" id="IPR000914">
    <property type="entry name" value="SBP_5_dom"/>
</dbReference>
<reference evidence="9" key="1">
    <citation type="journal article" date="2019" name="Int. J. Syst. Evol. Microbiol.">
        <title>The Global Catalogue of Microorganisms (GCM) 10K type strain sequencing project: providing services to taxonomists for standard genome sequencing and annotation.</title>
        <authorList>
            <consortium name="The Broad Institute Genomics Platform"/>
            <consortium name="The Broad Institute Genome Sequencing Center for Infectious Disease"/>
            <person name="Wu L."/>
            <person name="Ma J."/>
        </authorList>
    </citation>
    <scope>NUCLEOTIDE SEQUENCE [LARGE SCALE GENOMIC DNA]</scope>
    <source>
        <strain evidence="9">CCUG 56754</strain>
    </source>
</reference>
<dbReference type="PANTHER" id="PTHR30290">
    <property type="entry name" value="PERIPLASMIC BINDING COMPONENT OF ABC TRANSPORTER"/>
    <property type="match status" value="1"/>
</dbReference>
<dbReference type="RefSeq" id="WP_390358652.1">
    <property type="nucleotide sequence ID" value="NZ_JBHTKJ010000001.1"/>
</dbReference>
<feature type="domain" description="Solute-binding protein family 5" evidence="7">
    <location>
        <begin position="134"/>
        <end position="528"/>
    </location>
</feature>
<dbReference type="Gene3D" id="3.40.190.10">
    <property type="entry name" value="Periplasmic binding protein-like II"/>
    <property type="match status" value="1"/>
</dbReference>
<dbReference type="InterPro" id="IPR039424">
    <property type="entry name" value="SBP_5"/>
</dbReference>
<feature type="signal peptide" evidence="6">
    <location>
        <begin position="1"/>
        <end position="25"/>
    </location>
</feature>
<dbReference type="PANTHER" id="PTHR30290:SF9">
    <property type="entry name" value="OLIGOPEPTIDE-BINDING PROTEIN APPA"/>
    <property type="match status" value="1"/>
</dbReference>
<dbReference type="Proteomes" id="UP001597040">
    <property type="component" value="Unassembled WGS sequence"/>
</dbReference>
<evidence type="ECO:0000256" key="4">
    <source>
        <dbReference type="ARBA" id="ARBA00022729"/>
    </source>
</evidence>
<evidence type="ECO:0000256" key="3">
    <source>
        <dbReference type="ARBA" id="ARBA00022448"/>
    </source>
</evidence>
<keyword evidence="3" id="KW-0813">Transport</keyword>
<comment type="subcellular location">
    <subcellularLocation>
        <location evidence="1">Cell membrane</location>
        <topology evidence="1">Lipid-anchor</topology>
    </subcellularLocation>
</comment>
<feature type="chain" id="PRO_5045103870" evidence="6">
    <location>
        <begin position="26"/>
        <end position="622"/>
    </location>
</feature>
<evidence type="ECO:0000256" key="2">
    <source>
        <dbReference type="ARBA" id="ARBA00005695"/>
    </source>
</evidence>
<keyword evidence="9" id="KW-1185">Reference proteome</keyword>
<feature type="compositionally biased region" description="Acidic residues" evidence="5">
    <location>
        <begin position="28"/>
        <end position="62"/>
    </location>
</feature>
<proteinExistence type="inferred from homology"/>
<comment type="similarity">
    <text evidence="2">Belongs to the bacterial solute-binding protein 5 family.</text>
</comment>
<dbReference type="PROSITE" id="PS51257">
    <property type="entry name" value="PROKAR_LIPOPROTEIN"/>
    <property type="match status" value="1"/>
</dbReference>
<protein>
    <submittedName>
        <fullName evidence="8">Oligopeptide ABC transporter substrate-binding protein</fullName>
    </submittedName>
</protein>
<evidence type="ECO:0000256" key="6">
    <source>
        <dbReference type="SAM" id="SignalP"/>
    </source>
</evidence>
<dbReference type="InterPro" id="IPR030678">
    <property type="entry name" value="Peptide/Ni-bd"/>
</dbReference>
<dbReference type="CDD" id="cd08510">
    <property type="entry name" value="PBP2_Lactococcal_OppA_like"/>
    <property type="match status" value="1"/>
</dbReference>
<keyword evidence="4 6" id="KW-0732">Signal</keyword>
<dbReference type="Gene3D" id="3.10.105.10">
    <property type="entry name" value="Dipeptide-binding Protein, Domain 3"/>
    <property type="match status" value="1"/>
</dbReference>
<dbReference type="Pfam" id="PF00496">
    <property type="entry name" value="SBP_bac_5"/>
    <property type="match status" value="1"/>
</dbReference>
<dbReference type="InterPro" id="IPR023765">
    <property type="entry name" value="SBP_5_CS"/>
</dbReference>
<evidence type="ECO:0000259" key="7">
    <source>
        <dbReference type="Pfam" id="PF00496"/>
    </source>
</evidence>
<evidence type="ECO:0000313" key="9">
    <source>
        <dbReference type="Proteomes" id="UP001597040"/>
    </source>
</evidence>